<comment type="caution">
    <text evidence="2">The sequence shown here is derived from an EMBL/GenBank/DDBJ whole genome shotgun (WGS) entry which is preliminary data.</text>
</comment>
<dbReference type="Pfam" id="PF13560">
    <property type="entry name" value="HTH_31"/>
    <property type="match status" value="1"/>
</dbReference>
<dbReference type="InterPro" id="IPR010982">
    <property type="entry name" value="Lambda_DNA-bd_dom_sf"/>
</dbReference>
<sequence>MNHCPPDPHAHEPIAGDDRPPKRCPIPSVPHLATGALLRYYRIQANLSYQRVQERTGISDRRLYGIELARRPLERDVARTLLDIYGAGQEAQAVTVLLSGGHVHETHHQVFQRSSWMMALKAAAQEAVLLSTGPLRLAFDLAAPAAPIPGRAQYRCRTMLLLHEPALDRTPVQHLARLIALIGRRALTVRLVPGDLNVPDGLLTEWSLTAGISETSAAECRRRQLYVMHALGQEPWARNGQLARPERQMIELAALRARTPLDSVHHLRQAASRPRIRTTGGGCGPARSASAAKRLA</sequence>
<feature type="compositionally biased region" description="Basic and acidic residues" evidence="1">
    <location>
        <begin position="1"/>
        <end position="21"/>
    </location>
</feature>
<dbReference type="SUPFAM" id="SSF47413">
    <property type="entry name" value="lambda repressor-like DNA-binding domains"/>
    <property type="match status" value="1"/>
</dbReference>
<dbReference type="Proteomes" id="UP000646738">
    <property type="component" value="Unassembled WGS sequence"/>
</dbReference>
<dbReference type="CDD" id="cd00093">
    <property type="entry name" value="HTH_XRE"/>
    <property type="match status" value="1"/>
</dbReference>
<accession>A0ABQ3RA67</accession>
<organism evidence="2 3">
    <name type="scientific">Streptomyces rubradiris</name>
    <name type="common">Streptomyces achromogenes subsp. rubradiris</name>
    <dbReference type="NCBI Taxonomy" id="285531"/>
    <lineage>
        <taxon>Bacteria</taxon>
        <taxon>Bacillati</taxon>
        <taxon>Actinomycetota</taxon>
        <taxon>Actinomycetes</taxon>
        <taxon>Kitasatosporales</taxon>
        <taxon>Streptomycetaceae</taxon>
        <taxon>Streptomyces</taxon>
    </lineage>
</organism>
<dbReference type="RefSeq" id="WP_189998226.1">
    <property type="nucleotide sequence ID" value="NZ_BNCB01000020.1"/>
</dbReference>
<evidence type="ECO:0000256" key="1">
    <source>
        <dbReference type="SAM" id="MobiDB-lite"/>
    </source>
</evidence>
<protein>
    <recommendedName>
        <fullName evidence="4">Helix-turn-helix domain-containing protein</fullName>
    </recommendedName>
</protein>
<reference evidence="3" key="1">
    <citation type="submission" date="2023-07" db="EMBL/GenBank/DDBJ databases">
        <title>Whole genome shotgun sequence of Streptomyces achromogenes subsp. rubradiris NBRC 14000.</title>
        <authorList>
            <person name="Komaki H."/>
            <person name="Tamura T."/>
        </authorList>
    </citation>
    <scope>NUCLEOTIDE SEQUENCE [LARGE SCALE GENOMIC DNA]</scope>
    <source>
        <strain evidence="3">NBRC 14000</strain>
    </source>
</reference>
<dbReference type="InterPro" id="IPR001387">
    <property type="entry name" value="Cro/C1-type_HTH"/>
</dbReference>
<evidence type="ECO:0000313" key="2">
    <source>
        <dbReference type="EMBL" id="GHI52730.1"/>
    </source>
</evidence>
<gene>
    <name evidence="2" type="ORF">Srubr_25760</name>
</gene>
<feature type="region of interest" description="Disordered" evidence="1">
    <location>
        <begin position="266"/>
        <end position="296"/>
    </location>
</feature>
<evidence type="ECO:0000313" key="3">
    <source>
        <dbReference type="Proteomes" id="UP000646738"/>
    </source>
</evidence>
<dbReference type="EMBL" id="BNEA01000010">
    <property type="protein sequence ID" value="GHI52730.1"/>
    <property type="molecule type" value="Genomic_DNA"/>
</dbReference>
<name>A0ABQ3RA67_STRRR</name>
<feature type="region of interest" description="Disordered" evidence="1">
    <location>
        <begin position="1"/>
        <end position="22"/>
    </location>
</feature>
<evidence type="ECO:0008006" key="4">
    <source>
        <dbReference type="Google" id="ProtNLM"/>
    </source>
</evidence>
<keyword evidence="3" id="KW-1185">Reference proteome</keyword>
<proteinExistence type="predicted"/>